<dbReference type="EMBL" id="CP108085">
    <property type="protein sequence ID" value="WUP73661.1"/>
    <property type="molecule type" value="Genomic_DNA"/>
</dbReference>
<dbReference type="Proteomes" id="UP001432011">
    <property type="component" value="Chromosome"/>
</dbReference>
<keyword evidence="2" id="KW-1185">Reference proteome</keyword>
<evidence type="ECO:0000313" key="2">
    <source>
        <dbReference type="Proteomes" id="UP001432011"/>
    </source>
</evidence>
<reference evidence="1" key="1">
    <citation type="submission" date="2022-10" db="EMBL/GenBank/DDBJ databases">
        <title>The complete genomes of actinobacterial strains from the NBC collection.</title>
        <authorList>
            <person name="Joergensen T.S."/>
            <person name="Alvarez Arevalo M."/>
            <person name="Sterndorff E.B."/>
            <person name="Faurdal D."/>
            <person name="Vuksanovic O."/>
            <person name="Mourched A.-S."/>
            <person name="Charusanti P."/>
            <person name="Shaw S."/>
            <person name="Blin K."/>
            <person name="Weber T."/>
        </authorList>
    </citation>
    <scope>NUCLEOTIDE SEQUENCE</scope>
    <source>
        <strain evidence="1">NBC_00254</strain>
    </source>
</reference>
<name>A0ABZ1SLM5_9ACTN</name>
<proteinExistence type="predicted"/>
<protein>
    <submittedName>
        <fullName evidence="1">Uncharacterized protein</fullName>
    </submittedName>
</protein>
<evidence type="ECO:0000313" key="1">
    <source>
        <dbReference type="EMBL" id="WUP73661.1"/>
    </source>
</evidence>
<sequence length="53" mass="6159">MVGKLAEHDQLVLGFQPLERGDTLRHRTKTLRRFIQNDRMLVHVALPIITAPR</sequence>
<dbReference type="RefSeq" id="WP_168066502.1">
    <property type="nucleotide sequence ID" value="NZ_CP108085.1"/>
</dbReference>
<organism evidence="1 2">
    <name type="scientific">Microbispora hainanensis</name>
    <dbReference type="NCBI Taxonomy" id="568844"/>
    <lineage>
        <taxon>Bacteria</taxon>
        <taxon>Bacillati</taxon>
        <taxon>Actinomycetota</taxon>
        <taxon>Actinomycetes</taxon>
        <taxon>Streptosporangiales</taxon>
        <taxon>Streptosporangiaceae</taxon>
        <taxon>Microbispora</taxon>
    </lineage>
</organism>
<accession>A0ABZ1SLM5</accession>
<gene>
    <name evidence="1" type="ORF">OG913_30375</name>
</gene>